<accession>A0A1E5BCL3</accession>
<dbReference type="STRING" id="1187848.A1QO_11440"/>
<dbReference type="OrthoDB" id="5861318at2"/>
<sequence length="471" mass="55083">MSHKSPWFPTPALPERLAIQNVTPPLGGIRNEGDKKLNTFSDKTLFELLERLKLQGELRDIEWMIIFTRDEEFKAMSANDLLNATKLIWTHLLKSGRLLNRTLNRLMQGQDRGYLSMASSLVGSMPSNVSQIGSIKDKQRFAWVKAVTTDDYLTCARICMNRGCSIHDFVELLGFSVTGEYLNKVVNLAANVLPTSPDEKQLKWWLACQRKMSRDMTLEQLEVLLVKTTYVESGTQFDNWLNEHCLPDSIDTYWYSLSTDSQKKLKSFYNVIDYQSVDFLFKKLSETSIDPSLHPTPAKNLRMRTEFWASYSESFHRVRFLLTQRSFNLLKTTCDLERVTLMPSSVVNDVSEICIFDIENYLLIERFRGSDIDLGVFHKTEQLESFLFNSETLDAHDIDKLKPNWIHDHRDYWQWRLVSFLKQLNITSNNGKSRWARTLRIEEKEQVNMMLQRRYGNTLDKRKYFKTSVRN</sequence>
<dbReference type="EMBL" id="AJYQ02000114">
    <property type="protein sequence ID" value="OEE32326.1"/>
    <property type="molecule type" value="Genomic_DNA"/>
</dbReference>
<evidence type="ECO:0000313" key="2">
    <source>
        <dbReference type="Proteomes" id="UP000094741"/>
    </source>
</evidence>
<comment type="caution">
    <text evidence="1">The sequence shown here is derived from an EMBL/GenBank/DDBJ whole genome shotgun (WGS) entry which is preliminary data.</text>
</comment>
<protein>
    <submittedName>
        <fullName evidence="1">Uncharacterized protein</fullName>
    </submittedName>
</protein>
<gene>
    <name evidence="1" type="ORF">A1QO_11440</name>
</gene>
<dbReference type="AlphaFoldDB" id="A0A1E5BCL3"/>
<dbReference type="eggNOG" id="ENOG502Z9DF">
    <property type="taxonomic scope" value="Bacteria"/>
</dbReference>
<organism evidence="1 2">
    <name type="scientific">Vibrio genomosp. F10 str. ZF-129</name>
    <dbReference type="NCBI Taxonomy" id="1187848"/>
    <lineage>
        <taxon>Bacteria</taxon>
        <taxon>Pseudomonadati</taxon>
        <taxon>Pseudomonadota</taxon>
        <taxon>Gammaproteobacteria</taxon>
        <taxon>Vibrionales</taxon>
        <taxon>Vibrionaceae</taxon>
        <taxon>Vibrio</taxon>
    </lineage>
</organism>
<proteinExistence type="predicted"/>
<dbReference type="Proteomes" id="UP000094741">
    <property type="component" value="Unassembled WGS sequence"/>
</dbReference>
<name>A0A1E5BCL3_9VIBR</name>
<dbReference type="RefSeq" id="WP_017039957.1">
    <property type="nucleotide sequence ID" value="NZ_AJYQ02000114.1"/>
</dbReference>
<reference evidence="1 2" key="1">
    <citation type="journal article" date="2012" name="Science">
        <title>Ecological populations of bacteria act as socially cohesive units of antibiotic production and resistance.</title>
        <authorList>
            <person name="Cordero O.X."/>
            <person name="Wildschutte H."/>
            <person name="Kirkup B."/>
            <person name="Proehl S."/>
            <person name="Ngo L."/>
            <person name="Hussain F."/>
            <person name="Le Roux F."/>
            <person name="Mincer T."/>
            <person name="Polz M.F."/>
        </authorList>
    </citation>
    <scope>NUCLEOTIDE SEQUENCE [LARGE SCALE GENOMIC DNA]</scope>
    <source>
        <strain evidence="1 2">ZF-129</strain>
    </source>
</reference>
<evidence type="ECO:0000313" key="1">
    <source>
        <dbReference type="EMBL" id="OEE32326.1"/>
    </source>
</evidence>